<evidence type="ECO:0000256" key="1">
    <source>
        <dbReference type="ARBA" id="ARBA00022679"/>
    </source>
</evidence>
<dbReference type="PANTHER" id="PTHR31896:SF64">
    <property type="entry name" value="TRICHOTHECENE 3-O-ACETYLTRANSFERASE"/>
    <property type="match status" value="1"/>
</dbReference>
<evidence type="ECO:0000313" key="3">
    <source>
        <dbReference type="Proteomes" id="UP000039046"/>
    </source>
</evidence>
<keyword evidence="3" id="KW-1185">Reference proteome</keyword>
<dbReference type="InterPro" id="IPR023213">
    <property type="entry name" value="CAT-like_dom_sf"/>
</dbReference>
<dbReference type="Pfam" id="PF02458">
    <property type="entry name" value="Transferase"/>
    <property type="match status" value="1"/>
</dbReference>
<dbReference type="InterPro" id="IPR051283">
    <property type="entry name" value="Sec_Metabolite_Acyltrans"/>
</dbReference>
<evidence type="ECO:0000313" key="2">
    <source>
        <dbReference type="EMBL" id="CEJ91138.1"/>
    </source>
</evidence>
<dbReference type="EMBL" id="CDHN01000003">
    <property type="protein sequence ID" value="CEJ91138.1"/>
    <property type="molecule type" value="Genomic_DNA"/>
</dbReference>
<accession>A0A0A1TKI4</accession>
<name>A0A0A1TKI4_9HYPO</name>
<reference evidence="2 3" key="1">
    <citation type="journal article" date="2015" name="Genome Announc.">
        <title>Draft Genome Sequence and Gene Annotation of the Entomopathogenic Fungus Verticillium hemipterigenum.</title>
        <authorList>
            <person name="Horn F."/>
            <person name="Habel A."/>
            <person name="Scharf D.H."/>
            <person name="Dworschak J."/>
            <person name="Brakhage A.A."/>
            <person name="Guthke R."/>
            <person name="Hertweck C."/>
            <person name="Linde J."/>
        </authorList>
    </citation>
    <scope>NUCLEOTIDE SEQUENCE [LARGE SCALE GENOMIC DNA]</scope>
</reference>
<protein>
    <recommendedName>
        <fullName evidence="4">Transferase family protein</fullName>
    </recommendedName>
</protein>
<sequence length="552" mass="59939">MESPSVIIDSTTRIEPQKAKVSARSIPLSILDATTANFALTSAVWVFNAPTHPKTEGFDLKTHLIDSLPATLDAYPHWAGRIRAIQTLHGDESDETASFPAHARRYGRIYAIFGDDQDPGVDVTSASSTATANELHPPNRTKAGVPWKGQSTGLYRFVSSASIADAFHPDARNDDNLLKPVMAIQITELACGGFVLAAKISHPLADITALVSFVKDWTVVSRARLDGLEDPVALLPVFNPLQLDTLAAGDINADTSDPEIIQRAINLPLHRYDWWLPAADCPWPTSVPEPFRNTDLTVGAGVKMPWSEWDTSAPVSHYVVHFSQAQVELLTNTINLNSSQRLSQHDAVLAHVWSCIARARNLDRDTGPIHCDLVYGVRPAFGLPTNFIGSPVIMINIELPGSQVAGGGDRSIELSHLGPIATCIRNTLSEVAKAKSIAAYLHTAAFEAAPQRLWQAFLGRRHILVTTWARSGIYSIDFGLGSSVCCADGIIPDMDGTILIKEAPPKAHGSDVASSSWTAHGVDISIRIQDEDMKRLLQDPLLYPTQSESEQI</sequence>
<evidence type="ECO:0008006" key="4">
    <source>
        <dbReference type="Google" id="ProtNLM"/>
    </source>
</evidence>
<dbReference type="GO" id="GO:0016740">
    <property type="term" value="F:transferase activity"/>
    <property type="evidence" value="ECO:0007669"/>
    <property type="project" value="UniProtKB-KW"/>
</dbReference>
<dbReference type="AlphaFoldDB" id="A0A0A1TKI4"/>
<dbReference type="PANTHER" id="PTHR31896">
    <property type="entry name" value="FAMILY REGULATORY PROTEIN, PUTATIVE (AFU_ORTHOLOGUE AFUA_3G14730)-RELATED"/>
    <property type="match status" value="1"/>
</dbReference>
<dbReference type="HOGENOM" id="CLU_041459_0_0_1"/>
<dbReference type="STRING" id="1531966.A0A0A1TKI4"/>
<dbReference type="OrthoDB" id="444127at2759"/>
<keyword evidence="1" id="KW-0808">Transferase</keyword>
<gene>
    <name evidence="2" type="ORF">VHEMI06871</name>
</gene>
<dbReference type="Gene3D" id="3.30.559.10">
    <property type="entry name" value="Chloramphenicol acetyltransferase-like domain"/>
    <property type="match status" value="2"/>
</dbReference>
<organism evidence="2 3">
    <name type="scientific">[Torrubiella] hemipterigena</name>
    <dbReference type="NCBI Taxonomy" id="1531966"/>
    <lineage>
        <taxon>Eukaryota</taxon>
        <taxon>Fungi</taxon>
        <taxon>Dikarya</taxon>
        <taxon>Ascomycota</taxon>
        <taxon>Pezizomycotina</taxon>
        <taxon>Sordariomycetes</taxon>
        <taxon>Hypocreomycetidae</taxon>
        <taxon>Hypocreales</taxon>
        <taxon>Clavicipitaceae</taxon>
        <taxon>Clavicipitaceae incertae sedis</taxon>
        <taxon>'Torrubiella' clade</taxon>
    </lineage>
</organism>
<dbReference type="Proteomes" id="UP000039046">
    <property type="component" value="Unassembled WGS sequence"/>
</dbReference>
<proteinExistence type="predicted"/>